<evidence type="ECO:0000313" key="2">
    <source>
        <dbReference type="Proteomes" id="UP001484239"/>
    </source>
</evidence>
<gene>
    <name evidence="1" type="ORF">WI372_12905</name>
</gene>
<protein>
    <recommendedName>
        <fullName evidence="3">Nucleotidyltransferase family protein</fullName>
    </recommendedName>
</protein>
<dbReference type="Gene3D" id="3.30.460.40">
    <property type="match status" value="1"/>
</dbReference>
<evidence type="ECO:0008006" key="3">
    <source>
        <dbReference type="Google" id="ProtNLM"/>
    </source>
</evidence>
<proteinExistence type="predicted"/>
<reference evidence="1 2" key="1">
    <citation type="submission" date="2024-02" db="EMBL/GenBank/DDBJ databases">
        <title>A novel Gemmatimonadota bacterium.</title>
        <authorList>
            <person name="Du Z.-J."/>
            <person name="Ye Y.-Q."/>
        </authorList>
    </citation>
    <scope>NUCLEOTIDE SEQUENCE [LARGE SCALE GENOMIC DNA]</scope>
    <source>
        <strain evidence="1 2">DH-20</strain>
    </source>
</reference>
<organism evidence="1 2">
    <name type="scientific">Gaopeijia maritima</name>
    <dbReference type="NCBI Taxonomy" id="3119007"/>
    <lineage>
        <taxon>Bacteria</taxon>
        <taxon>Pseudomonadati</taxon>
        <taxon>Gemmatimonadota</taxon>
        <taxon>Longimicrobiia</taxon>
        <taxon>Gaopeijiales</taxon>
        <taxon>Gaopeijiaceae</taxon>
        <taxon>Gaopeijia</taxon>
    </lineage>
</organism>
<evidence type="ECO:0000313" key="1">
    <source>
        <dbReference type="EMBL" id="MEK9501884.1"/>
    </source>
</evidence>
<comment type="caution">
    <text evidence="1">The sequence shown here is derived from an EMBL/GenBank/DDBJ whole genome shotgun (WGS) entry which is preliminary data.</text>
</comment>
<dbReference type="SUPFAM" id="SSF81301">
    <property type="entry name" value="Nucleotidyltransferase"/>
    <property type="match status" value="1"/>
</dbReference>
<dbReference type="EMBL" id="JBBHLI010000008">
    <property type="protein sequence ID" value="MEK9501884.1"/>
    <property type="molecule type" value="Genomic_DNA"/>
</dbReference>
<keyword evidence="2" id="KW-1185">Reference proteome</keyword>
<dbReference type="InterPro" id="IPR043519">
    <property type="entry name" value="NT_sf"/>
</dbReference>
<dbReference type="Proteomes" id="UP001484239">
    <property type="component" value="Unassembled WGS sequence"/>
</dbReference>
<sequence>MTLTSFLRKTARILDEAGVPYMLTGSLAAAYYATPRATQDVDVVIDTSEAEVGRLVDLLLAEGLYVDRGTALTAWRTRSQFNAIDPDTGWKIDLIIRKDRAFSRAEFARRERAEMFGIEVALATLEDVVLAKLEWASMGDPELQRGDVLRLLQNEPNRLDRSYIERWAESLGIMQEWRSMLDRLDEDQRDA</sequence>
<dbReference type="RefSeq" id="WP_405280987.1">
    <property type="nucleotide sequence ID" value="NZ_JBBHLI010000008.1"/>
</dbReference>
<accession>A0ABU9EAW8</accession>
<name>A0ABU9EAW8_9BACT</name>